<keyword evidence="1" id="KW-0812">Transmembrane</keyword>
<sequence length="80" mass="8231">MILATAGFVLLVIGIGITVWQWTHPVRSGWFAYAPLSDTVFNPTVVSSGPLVLGYCLTVLGALGLGAGCGISAVARRGRG</sequence>
<keyword evidence="3" id="KW-1185">Reference proteome</keyword>
<protein>
    <submittedName>
        <fullName evidence="2">Uncharacterized protein</fullName>
    </submittedName>
</protein>
<gene>
    <name evidence="2" type="ORF">GCM10009627_22790</name>
</gene>
<keyword evidence="1" id="KW-1133">Transmembrane helix</keyword>
<evidence type="ECO:0000313" key="3">
    <source>
        <dbReference type="Proteomes" id="UP001501742"/>
    </source>
</evidence>
<proteinExistence type="predicted"/>
<organism evidence="2 3">
    <name type="scientific">Curtobacterium herbarum</name>
    <dbReference type="NCBI Taxonomy" id="150122"/>
    <lineage>
        <taxon>Bacteria</taxon>
        <taxon>Bacillati</taxon>
        <taxon>Actinomycetota</taxon>
        <taxon>Actinomycetes</taxon>
        <taxon>Micrococcales</taxon>
        <taxon>Microbacteriaceae</taxon>
        <taxon>Curtobacterium</taxon>
    </lineage>
</organism>
<name>A0ABN1ZFR6_9MICO</name>
<feature type="transmembrane region" description="Helical" evidence="1">
    <location>
        <begin position="52"/>
        <end position="75"/>
    </location>
</feature>
<comment type="caution">
    <text evidence="2">The sequence shown here is derived from an EMBL/GenBank/DDBJ whole genome shotgun (WGS) entry which is preliminary data.</text>
</comment>
<keyword evidence="1" id="KW-0472">Membrane</keyword>
<accession>A0ABN1ZFR6</accession>
<reference evidence="2 3" key="1">
    <citation type="journal article" date="2019" name="Int. J. Syst. Evol. Microbiol.">
        <title>The Global Catalogue of Microorganisms (GCM) 10K type strain sequencing project: providing services to taxonomists for standard genome sequencing and annotation.</title>
        <authorList>
            <consortium name="The Broad Institute Genomics Platform"/>
            <consortium name="The Broad Institute Genome Sequencing Center for Infectious Disease"/>
            <person name="Wu L."/>
            <person name="Ma J."/>
        </authorList>
    </citation>
    <scope>NUCLEOTIDE SEQUENCE [LARGE SCALE GENOMIC DNA]</scope>
    <source>
        <strain evidence="2 3">JCM 12140</strain>
    </source>
</reference>
<dbReference type="Proteomes" id="UP001501742">
    <property type="component" value="Unassembled WGS sequence"/>
</dbReference>
<dbReference type="EMBL" id="BAAAJX010000011">
    <property type="protein sequence ID" value="GAA1493933.1"/>
    <property type="molecule type" value="Genomic_DNA"/>
</dbReference>
<evidence type="ECO:0000313" key="2">
    <source>
        <dbReference type="EMBL" id="GAA1493933.1"/>
    </source>
</evidence>
<dbReference type="RefSeq" id="WP_204607249.1">
    <property type="nucleotide sequence ID" value="NZ_BAAAJX010000011.1"/>
</dbReference>
<evidence type="ECO:0000256" key="1">
    <source>
        <dbReference type="SAM" id="Phobius"/>
    </source>
</evidence>